<organism evidence="1">
    <name type="scientific">Clostridium perfringens</name>
    <dbReference type="NCBI Taxonomy" id="1502"/>
    <lineage>
        <taxon>Bacteria</taxon>
        <taxon>Bacillati</taxon>
        <taxon>Bacillota</taxon>
        <taxon>Clostridia</taxon>
        <taxon>Eubacteriales</taxon>
        <taxon>Clostridiaceae</taxon>
        <taxon>Clostridium</taxon>
    </lineage>
</organism>
<evidence type="ECO:0000313" key="1">
    <source>
        <dbReference type="EMBL" id="HAT4308290.1"/>
    </source>
</evidence>
<dbReference type="AlphaFoldDB" id="A0A8H9QXZ7"/>
<dbReference type="Proteomes" id="UP000859547">
    <property type="component" value="Unassembled WGS sequence"/>
</dbReference>
<dbReference type="RefSeq" id="WP_004456502.1">
    <property type="nucleotide sequence ID" value="NZ_CATNXJ010000017.1"/>
</dbReference>
<protein>
    <submittedName>
        <fullName evidence="1">Uncharacterized protein</fullName>
    </submittedName>
</protein>
<accession>A0A8H9QXZ7</accession>
<proteinExistence type="predicted"/>
<comment type="caution">
    <text evidence="1">The sequence shown here is derived from an EMBL/GenBank/DDBJ whole genome shotgun (WGS) entry which is preliminary data.</text>
</comment>
<dbReference type="EMBL" id="DACTCB010000011">
    <property type="protein sequence ID" value="HAT4308290.1"/>
    <property type="molecule type" value="Genomic_DNA"/>
</dbReference>
<reference evidence="1" key="1">
    <citation type="journal article" date="2018" name="Genome Biol.">
        <title>SKESA: strategic k-mer extension for scrupulous assemblies.</title>
        <authorList>
            <person name="Souvorov A."/>
            <person name="Agarwala R."/>
            <person name="Lipman D.J."/>
        </authorList>
    </citation>
    <scope>NUCLEOTIDE SEQUENCE</scope>
    <source>
        <strain evidence="1">C8</strain>
    </source>
</reference>
<gene>
    <name evidence="1" type="ORF">I9080_002100</name>
</gene>
<sequence>MKLTDIKTLREVSLENNIALTTLISRIESRKLIDGVDYRKLGKGQSIILSPSGVKKILLKPSK</sequence>
<name>A0A8H9QXZ7_CLOPF</name>
<reference evidence="1" key="2">
    <citation type="submission" date="2020-07" db="EMBL/GenBank/DDBJ databases">
        <authorList>
            <consortium name="NCBI Pathogen Detection Project"/>
        </authorList>
    </citation>
    <scope>NUCLEOTIDE SEQUENCE</scope>
    <source>
        <strain evidence="1">C8</strain>
    </source>
</reference>